<feature type="chain" id="PRO_5023125081" description="Adhesin domain-containing protein" evidence="1">
    <location>
        <begin position="19"/>
        <end position="205"/>
    </location>
</feature>
<dbReference type="EMBL" id="CP042476">
    <property type="protein sequence ID" value="QED38557.1"/>
    <property type="molecule type" value="Genomic_DNA"/>
</dbReference>
<dbReference type="RefSeq" id="WP_146835932.1">
    <property type="nucleotide sequence ID" value="NZ_CP042476.1"/>
</dbReference>
<name>A0A5B8YNX0_9FLAO</name>
<dbReference type="KEGG" id="anp:FK178_12885"/>
<gene>
    <name evidence="2" type="ORF">FK178_12885</name>
</gene>
<evidence type="ECO:0000313" key="3">
    <source>
        <dbReference type="Proteomes" id="UP000321954"/>
    </source>
</evidence>
<evidence type="ECO:0000256" key="1">
    <source>
        <dbReference type="SAM" id="SignalP"/>
    </source>
</evidence>
<sequence>MKHFLILFFSFCFLGSFAQKDTAVEVDAKGIKKIYILAEEVFRINLKTSETNKITLTSHSEGEYYNDISLDMKVEQEQITLTSNFPAQLQNGYDKLSAHKVFSLEIMLEIPEGLEVYVRSSQASLRGRGNFNYLEAELKSGYCQLTNFTGNALINTYSGNIEMETSNAVFTALSRNGKVLQSGFSRGDHKIELRSITGDISVWEN</sequence>
<dbReference type="OrthoDB" id="1144071at2"/>
<dbReference type="AlphaFoldDB" id="A0A5B8YNX0"/>
<feature type="signal peptide" evidence="1">
    <location>
        <begin position="1"/>
        <end position="18"/>
    </location>
</feature>
<keyword evidence="3" id="KW-1185">Reference proteome</keyword>
<organism evidence="2 3">
    <name type="scientific">Antarcticibacterium arcticum</name>
    <dbReference type="NCBI Taxonomy" id="2585771"/>
    <lineage>
        <taxon>Bacteria</taxon>
        <taxon>Pseudomonadati</taxon>
        <taxon>Bacteroidota</taxon>
        <taxon>Flavobacteriia</taxon>
        <taxon>Flavobacteriales</taxon>
        <taxon>Flavobacteriaceae</taxon>
        <taxon>Antarcticibacterium</taxon>
    </lineage>
</organism>
<evidence type="ECO:0008006" key="4">
    <source>
        <dbReference type="Google" id="ProtNLM"/>
    </source>
</evidence>
<proteinExistence type="predicted"/>
<protein>
    <recommendedName>
        <fullName evidence="4">Adhesin domain-containing protein</fullName>
    </recommendedName>
</protein>
<dbReference type="Proteomes" id="UP000321954">
    <property type="component" value="Chromosome"/>
</dbReference>
<evidence type="ECO:0000313" key="2">
    <source>
        <dbReference type="EMBL" id="QED38557.1"/>
    </source>
</evidence>
<accession>A0A5B8YNX0</accession>
<reference evidence="2 3" key="1">
    <citation type="submission" date="2019-08" db="EMBL/GenBank/DDBJ databases">
        <title>Antarcticibacterium arcticum sp. nov., a bacterium isolated from marine sediment of the Canadian Beaufort Sea.</title>
        <authorList>
            <person name="Lee Y.M."/>
            <person name="Baek K."/>
            <person name="Lee D.-H."/>
            <person name="Shin S.C."/>
            <person name="Jin Y.K."/>
            <person name="Park Y."/>
        </authorList>
    </citation>
    <scope>NUCLEOTIDE SEQUENCE [LARGE SCALE GENOMIC DNA]</scope>
    <source>
        <strain evidence="2 3">PAMC 28998</strain>
    </source>
</reference>
<keyword evidence="1" id="KW-0732">Signal</keyword>